<dbReference type="Proteomes" id="UP000245764">
    <property type="component" value="Chromosome 5"/>
</dbReference>
<dbReference type="GO" id="GO:0016810">
    <property type="term" value="F:hydrolase activity, acting on carbon-nitrogen (but not peptide) bonds"/>
    <property type="evidence" value="ECO:0007669"/>
    <property type="project" value="InterPro"/>
</dbReference>
<dbReference type="InterPro" id="IPR013108">
    <property type="entry name" value="Amidohydro_3"/>
</dbReference>
<name>A0A2H1GHQ5_ZYMTR</name>
<dbReference type="PANTHER" id="PTHR22642">
    <property type="entry name" value="IMIDAZOLONEPROPIONASE"/>
    <property type="match status" value="1"/>
</dbReference>
<sequence>MEAPPFYSSKGAENATAFVNGKIYTINPSQPWAEAFIVSPIGTFDAVGSNAEIKAIAQKRNLVQYQLQGKFVMPGIHDAHTHLMAAGRQRLGEAHVGWDSTDQTLAGNVESAACACAYANVMGNWTLGNFYQASKFADGIPDRKYLDEKYPDTPVLVREISCHRVLVNTAGLRELGITEDVKDPPGGSYCRRADGTLTGEIIETATAAVWRSLPRTPLSYAKTVVEFAISECHRYGITSVQEASAMSTYLHAVRELEDENRLPLDINTHIVCAPGASTGEREESLRALLDVADAFESKHVHTGFVKFWLDGAPMPPHPTHCGLTDEGKPDAERVLVEYEKLVDHIVRYDARGMTCKIHVAGEGSVRLALDAYEAVRKQNPNGPKHELAHCNAVHTNDIARIASLRLTAEMSPAMWHYPLVQAVPHLLRWPFNEILATGAHMTIGSDWILTANPSLFDPLAHLVERLEIPGPPPQEELTKKQIAARALCRIITLGGAEAVGRSHVLGSVEVGKTANFIAVDRDLSEGEFAGAEVLKTWFEGRQVYSSVSGQVGL</sequence>
<protein>
    <recommendedName>
        <fullName evidence="1">Amidohydrolase 3 domain-containing protein</fullName>
    </recommendedName>
</protein>
<reference evidence="3" key="1">
    <citation type="submission" date="2017-05" db="EMBL/GenBank/DDBJ databases">
        <authorList>
            <person name="Song R."/>
            <person name="Chenine A.L."/>
            <person name="Ruprecht R.M."/>
        </authorList>
    </citation>
    <scope>NUCLEOTIDE SEQUENCE [LARGE SCALE GENOMIC DNA]</scope>
</reference>
<evidence type="ECO:0000313" key="3">
    <source>
        <dbReference type="Proteomes" id="UP000245764"/>
    </source>
</evidence>
<dbReference type="Pfam" id="PF07969">
    <property type="entry name" value="Amidohydro_3"/>
    <property type="match status" value="1"/>
</dbReference>
<dbReference type="InterPro" id="IPR032466">
    <property type="entry name" value="Metal_Hydrolase"/>
</dbReference>
<accession>A0A2H1GHQ5</accession>
<dbReference type="Gene3D" id="2.30.40.10">
    <property type="entry name" value="Urease, subunit C, domain 1"/>
    <property type="match status" value="1"/>
</dbReference>
<dbReference type="PANTHER" id="PTHR22642:SF2">
    <property type="entry name" value="PROTEIN LONG AFTER FAR-RED 3"/>
    <property type="match status" value="1"/>
</dbReference>
<dbReference type="AlphaFoldDB" id="A0A2H1GHQ5"/>
<dbReference type="SUPFAM" id="SSF51338">
    <property type="entry name" value="Composite domain of metallo-dependent hydrolases"/>
    <property type="match status" value="1"/>
</dbReference>
<dbReference type="Gene3D" id="3.20.20.140">
    <property type="entry name" value="Metal-dependent hydrolases"/>
    <property type="match status" value="1"/>
</dbReference>
<evidence type="ECO:0000313" key="2">
    <source>
        <dbReference type="EMBL" id="SMR53116.1"/>
    </source>
</evidence>
<feature type="domain" description="Amidohydrolase 3" evidence="1">
    <location>
        <begin position="67"/>
        <end position="544"/>
    </location>
</feature>
<gene>
    <name evidence="2" type="ORF">ZT1E4_G6391</name>
</gene>
<dbReference type="SUPFAM" id="SSF51556">
    <property type="entry name" value="Metallo-dependent hydrolases"/>
    <property type="match status" value="1"/>
</dbReference>
<dbReference type="InterPro" id="IPR011059">
    <property type="entry name" value="Metal-dep_hydrolase_composite"/>
</dbReference>
<organism evidence="2 3">
    <name type="scientific">Zymoseptoria tritici ST99CH_1E4</name>
    <dbReference type="NCBI Taxonomy" id="1276532"/>
    <lineage>
        <taxon>Eukaryota</taxon>
        <taxon>Fungi</taxon>
        <taxon>Dikarya</taxon>
        <taxon>Ascomycota</taxon>
        <taxon>Pezizomycotina</taxon>
        <taxon>Dothideomycetes</taxon>
        <taxon>Dothideomycetidae</taxon>
        <taxon>Mycosphaerellales</taxon>
        <taxon>Mycosphaerellaceae</taxon>
        <taxon>Zymoseptoria</taxon>
    </lineage>
</organism>
<evidence type="ECO:0000259" key="1">
    <source>
        <dbReference type="Pfam" id="PF07969"/>
    </source>
</evidence>
<proteinExistence type="predicted"/>
<dbReference type="Gene3D" id="3.10.310.70">
    <property type="match status" value="1"/>
</dbReference>
<dbReference type="EMBL" id="LT854257">
    <property type="protein sequence ID" value="SMR53116.1"/>
    <property type="molecule type" value="Genomic_DNA"/>
</dbReference>